<sequence>MLYKLCINYRRSCKEPLPIGQVIFGDIDMAINPNDQIKELEERFQHYDIDNHEKDRLIWQYLVNRKNRRDNDPKQNEIDTDWGN</sequence>
<dbReference type="RefSeq" id="WP_353438102.1">
    <property type="nucleotide sequence ID" value="NZ_CP099959.1"/>
</dbReference>
<protein>
    <submittedName>
        <fullName evidence="1">Uncharacterized protein</fullName>
    </submittedName>
</protein>
<name>A0AAU8A0A6_9BURK</name>
<gene>
    <name evidence="1" type="ORF">NKE59_06110</name>
</gene>
<organism evidence="1">
    <name type="scientific">Polynucleobacter sp. UK-FUSCHL-C3</name>
    <dbReference type="NCBI Taxonomy" id="2955208"/>
    <lineage>
        <taxon>Bacteria</taxon>
        <taxon>Pseudomonadati</taxon>
        <taxon>Pseudomonadota</taxon>
        <taxon>Betaproteobacteria</taxon>
        <taxon>Burkholderiales</taxon>
        <taxon>Burkholderiaceae</taxon>
        <taxon>Polynucleobacter</taxon>
    </lineage>
</organism>
<proteinExistence type="predicted"/>
<dbReference type="EMBL" id="CP099959">
    <property type="protein sequence ID" value="XCC57072.1"/>
    <property type="molecule type" value="Genomic_DNA"/>
</dbReference>
<accession>A0AAU8A0A6</accession>
<evidence type="ECO:0000313" key="1">
    <source>
        <dbReference type="EMBL" id="XCC57072.1"/>
    </source>
</evidence>
<dbReference type="AlphaFoldDB" id="A0AAU8A0A6"/>
<reference evidence="1" key="1">
    <citation type="submission" date="2022-06" db="EMBL/GenBank/DDBJ databases">
        <title>New Polynucleobacter species.</title>
        <authorList>
            <person name="Hahn M.W."/>
        </authorList>
    </citation>
    <scope>NUCLEOTIDE SEQUENCE</scope>
    <source>
        <strain evidence="1">UK-FUSCHL-C3</strain>
    </source>
</reference>